<evidence type="ECO:0000313" key="5">
    <source>
        <dbReference type="EMBL" id="SVA73722.1"/>
    </source>
</evidence>
<sequence length="63" mass="7135">MSKSSKKIKIKLVKSRFGRIKKHKASLAGLGLRKINQVIELDATPENLGMVNQVRYLLEVEEV</sequence>
<dbReference type="AlphaFoldDB" id="A0A381YAS1"/>
<dbReference type="InterPro" id="IPR005996">
    <property type="entry name" value="Ribosomal_uL30_bac-type"/>
</dbReference>
<feature type="domain" description="Large ribosomal subunit protein uL30-like ferredoxin-like fold" evidence="4">
    <location>
        <begin position="8"/>
        <end position="57"/>
    </location>
</feature>
<name>A0A381YAS1_9ZZZZ</name>
<organism evidence="5">
    <name type="scientific">marine metagenome</name>
    <dbReference type="NCBI Taxonomy" id="408172"/>
    <lineage>
        <taxon>unclassified sequences</taxon>
        <taxon>metagenomes</taxon>
        <taxon>ecological metagenomes</taxon>
    </lineage>
</organism>
<dbReference type="EMBL" id="UINC01017705">
    <property type="protein sequence ID" value="SVA73722.1"/>
    <property type="molecule type" value="Genomic_DNA"/>
</dbReference>
<keyword evidence="3" id="KW-0687">Ribonucleoprotein</keyword>
<evidence type="ECO:0000256" key="3">
    <source>
        <dbReference type="ARBA" id="ARBA00023274"/>
    </source>
</evidence>
<dbReference type="HAMAP" id="MF_01371_B">
    <property type="entry name" value="Ribosomal_uL30_B"/>
    <property type="match status" value="1"/>
</dbReference>
<accession>A0A381YAS1</accession>
<dbReference type="GO" id="GO:0015934">
    <property type="term" value="C:large ribosomal subunit"/>
    <property type="evidence" value="ECO:0007669"/>
    <property type="project" value="InterPro"/>
</dbReference>
<gene>
    <name evidence="5" type="ORF">METZ01_LOCUS126576</name>
</gene>
<evidence type="ECO:0000256" key="2">
    <source>
        <dbReference type="ARBA" id="ARBA00022980"/>
    </source>
</evidence>
<proteinExistence type="inferred from homology"/>
<comment type="similarity">
    <text evidence="1">Belongs to the universal ribosomal protein uL30 family.</text>
</comment>
<dbReference type="Pfam" id="PF00327">
    <property type="entry name" value="Ribosomal_L30"/>
    <property type="match status" value="1"/>
</dbReference>
<dbReference type="InterPro" id="IPR016082">
    <property type="entry name" value="Ribosomal_uL30_ferredoxin-like"/>
</dbReference>
<dbReference type="CDD" id="cd01658">
    <property type="entry name" value="Ribosomal_L30"/>
    <property type="match status" value="1"/>
</dbReference>
<reference evidence="5" key="1">
    <citation type="submission" date="2018-05" db="EMBL/GenBank/DDBJ databases">
        <authorList>
            <person name="Lanie J.A."/>
            <person name="Ng W.-L."/>
            <person name="Kazmierczak K.M."/>
            <person name="Andrzejewski T.M."/>
            <person name="Davidsen T.M."/>
            <person name="Wayne K.J."/>
            <person name="Tettelin H."/>
            <person name="Glass J.I."/>
            <person name="Rusch D."/>
            <person name="Podicherti R."/>
            <person name="Tsui H.-C.T."/>
            <person name="Winkler M.E."/>
        </authorList>
    </citation>
    <scope>NUCLEOTIDE SEQUENCE</scope>
</reference>
<dbReference type="FunFam" id="3.30.1390.20:FF:000001">
    <property type="entry name" value="50S ribosomal protein L30"/>
    <property type="match status" value="1"/>
</dbReference>
<protein>
    <recommendedName>
        <fullName evidence="4">Large ribosomal subunit protein uL30-like ferredoxin-like fold domain-containing protein</fullName>
    </recommendedName>
</protein>
<keyword evidence="2" id="KW-0689">Ribosomal protein</keyword>
<dbReference type="GO" id="GO:0006412">
    <property type="term" value="P:translation"/>
    <property type="evidence" value="ECO:0007669"/>
    <property type="project" value="InterPro"/>
</dbReference>
<dbReference type="Gene3D" id="3.30.1390.20">
    <property type="entry name" value="Ribosomal protein L30, ferredoxin-like fold domain"/>
    <property type="match status" value="1"/>
</dbReference>
<evidence type="ECO:0000256" key="1">
    <source>
        <dbReference type="ARBA" id="ARBA00007594"/>
    </source>
</evidence>
<dbReference type="GO" id="GO:0003735">
    <property type="term" value="F:structural constituent of ribosome"/>
    <property type="evidence" value="ECO:0007669"/>
    <property type="project" value="InterPro"/>
</dbReference>
<dbReference type="NCBIfam" id="TIGR01308">
    <property type="entry name" value="rpmD_bact"/>
    <property type="match status" value="1"/>
</dbReference>
<dbReference type="PIRSF" id="PIRSF002211">
    <property type="entry name" value="Ribosomal_L30_bac-type"/>
    <property type="match status" value="1"/>
</dbReference>
<dbReference type="InterPro" id="IPR036919">
    <property type="entry name" value="Ribo_uL30_ferredoxin-like_sf"/>
</dbReference>
<evidence type="ECO:0000259" key="4">
    <source>
        <dbReference type="Pfam" id="PF00327"/>
    </source>
</evidence>
<dbReference type="SUPFAM" id="SSF55129">
    <property type="entry name" value="Ribosomal protein L30p/L7e"/>
    <property type="match status" value="1"/>
</dbReference>